<name>A0A4Q2S7W2_9ACTN</name>
<organism evidence="12 13">
    <name type="scientific">Nocardioides ganghwensis</name>
    <dbReference type="NCBI Taxonomy" id="252230"/>
    <lineage>
        <taxon>Bacteria</taxon>
        <taxon>Bacillati</taxon>
        <taxon>Actinomycetota</taxon>
        <taxon>Actinomycetes</taxon>
        <taxon>Propionibacteriales</taxon>
        <taxon>Nocardioidaceae</taxon>
        <taxon>Nocardioides</taxon>
    </lineage>
</organism>
<protein>
    <recommendedName>
        <fullName evidence="9">4,4'-diaponeurosporenoate glycosyltransferase</fullName>
    </recommendedName>
</protein>
<dbReference type="AlphaFoldDB" id="A0A4Q2S7W2"/>
<keyword evidence="5" id="KW-0472">Membrane</keyword>
<evidence type="ECO:0000256" key="6">
    <source>
        <dbReference type="ARBA" id="ARBA00037281"/>
    </source>
</evidence>
<feature type="region of interest" description="Disordered" evidence="10">
    <location>
        <begin position="1"/>
        <end position="46"/>
    </location>
</feature>
<evidence type="ECO:0000256" key="8">
    <source>
        <dbReference type="ARBA" id="ARBA00038120"/>
    </source>
</evidence>
<evidence type="ECO:0000313" key="12">
    <source>
        <dbReference type="EMBL" id="RYB99143.1"/>
    </source>
</evidence>
<proteinExistence type="inferred from homology"/>
<evidence type="ECO:0000256" key="3">
    <source>
        <dbReference type="ARBA" id="ARBA00022676"/>
    </source>
</evidence>
<evidence type="ECO:0000256" key="4">
    <source>
        <dbReference type="ARBA" id="ARBA00022679"/>
    </source>
</evidence>
<dbReference type="GO" id="GO:0016757">
    <property type="term" value="F:glycosyltransferase activity"/>
    <property type="evidence" value="ECO:0007669"/>
    <property type="project" value="UniProtKB-KW"/>
</dbReference>
<evidence type="ECO:0000256" key="2">
    <source>
        <dbReference type="ARBA" id="ARBA00022475"/>
    </source>
</evidence>
<reference evidence="12 13" key="1">
    <citation type="submission" date="2019-01" db="EMBL/GenBank/DDBJ databases">
        <title>Novel species of Nocardioides.</title>
        <authorList>
            <person name="Liu Q."/>
            <person name="Xin Y.-H."/>
        </authorList>
    </citation>
    <scope>NUCLEOTIDE SEQUENCE [LARGE SCALE GENOMIC DNA]</scope>
    <source>
        <strain evidence="12 13">CGMCC 4.6875</strain>
    </source>
</reference>
<keyword evidence="3" id="KW-0328">Glycosyltransferase</keyword>
<dbReference type="SUPFAM" id="SSF53448">
    <property type="entry name" value="Nucleotide-diphospho-sugar transferases"/>
    <property type="match status" value="1"/>
</dbReference>
<dbReference type="OrthoDB" id="9771846at2"/>
<dbReference type="Pfam" id="PF00535">
    <property type="entry name" value="Glycos_transf_2"/>
    <property type="match status" value="1"/>
</dbReference>
<dbReference type="PANTHER" id="PTHR43646">
    <property type="entry name" value="GLYCOSYLTRANSFERASE"/>
    <property type="match status" value="1"/>
</dbReference>
<dbReference type="PANTHER" id="PTHR43646:SF2">
    <property type="entry name" value="GLYCOSYLTRANSFERASE 2-LIKE DOMAIN-CONTAINING PROTEIN"/>
    <property type="match status" value="1"/>
</dbReference>
<feature type="compositionally biased region" description="Basic and acidic residues" evidence="10">
    <location>
        <begin position="22"/>
        <end position="38"/>
    </location>
</feature>
<feature type="compositionally biased region" description="Polar residues" evidence="10">
    <location>
        <begin position="1"/>
        <end position="10"/>
    </location>
</feature>
<evidence type="ECO:0000256" key="1">
    <source>
        <dbReference type="ARBA" id="ARBA00004236"/>
    </source>
</evidence>
<evidence type="ECO:0000256" key="10">
    <source>
        <dbReference type="SAM" id="MobiDB-lite"/>
    </source>
</evidence>
<comment type="subcellular location">
    <subcellularLocation>
        <location evidence="1">Cell membrane</location>
    </subcellularLocation>
</comment>
<dbReference type="Gene3D" id="3.90.550.10">
    <property type="entry name" value="Spore Coat Polysaccharide Biosynthesis Protein SpsA, Chain A"/>
    <property type="match status" value="1"/>
</dbReference>
<keyword evidence="4 12" id="KW-0808">Transferase</keyword>
<comment type="caution">
    <text evidence="12">The sequence shown here is derived from an EMBL/GenBank/DDBJ whole genome shotgun (WGS) entry which is preliminary data.</text>
</comment>
<evidence type="ECO:0000256" key="7">
    <source>
        <dbReference type="ARBA" id="ARBA00037904"/>
    </source>
</evidence>
<dbReference type="InterPro" id="IPR001173">
    <property type="entry name" value="Glyco_trans_2-like"/>
</dbReference>
<comment type="function">
    <text evidence="6">Catalyzes the glycosylation of 4,4'-diaponeurosporenoate, i.e. the esterification of glucose at the C1'' position with the carboxyl group of 4,4'-diaponeurosporenic acid, to form glycosyl-4,4'-diaponeurosporenoate. This is a step in the biosynthesis of staphyloxanthin, an orange pigment present in most staphylococci strains.</text>
</comment>
<dbReference type="Proteomes" id="UP000293291">
    <property type="component" value="Unassembled WGS sequence"/>
</dbReference>
<evidence type="ECO:0000259" key="11">
    <source>
        <dbReference type="Pfam" id="PF00535"/>
    </source>
</evidence>
<feature type="domain" description="Glycosyltransferase 2-like" evidence="11">
    <location>
        <begin position="51"/>
        <end position="162"/>
    </location>
</feature>
<comment type="similarity">
    <text evidence="8">Belongs to the glycosyltransferase 2 family. CrtQ subfamily.</text>
</comment>
<evidence type="ECO:0000256" key="5">
    <source>
        <dbReference type="ARBA" id="ARBA00023136"/>
    </source>
</evidence>
<keyword evidence="2" id="KW-1003">Cell membrane</keyword>
<keyword evidence="13" id="KW-1185">Reference proteome</keyword>
<gene>
    <name evidence="12" type="ORF">EUA07_16885</name>
</gene>
<comment type="pathway">
    <text evidence="7">Carotenoid biosynthesis; staphyloxanthin biosynthesis; staphyloxanthin from farnesyl diphosphate: step 4/5.</text>
</comment>
<accession>A0A4Q2S7W2</accession>
<dbReference type="InterPro" id="IPR029044">
    <property type="entry name" value="Nucleotide-diphossugar_trans"/>
</dbReference>
<dbReference type="GO" id="GO:0005886">
    <property type="term" value="C:plasma membrane"/>
    <property type="evidence" value="ECO:0007669"/>
    <property type="project" value="UniProtKB-SubCell"/>
</dbReference>
<evidence type="ECO:0000313" key="13">
    <source>
        <dbReference type="Proteomes" id="UP000293291"/>
    </source>
</evidence>
<evidence type="ECO:0000256" key="9">
    <source>
        <dbReference type="ARBA" id="ARBA00040345"/>
    </source>
</evidence>
<sequence>MPPSEVQVSRLTKMGDSSGFRDGSKGGYDQDHSGEHPRSPKGPGGEMAVASVIIPAHNEASSIVRCLSALRDGTSPGQLEVIVVCNGCTDDTAQVARRADPRVRVIEIDMPSKSEAVRVGNASTTLFPRVHVDADIELSGTALLALIEPIRRGEALATAPVRNIPLAGCSRWVRWYYDVWVALPQVQAGLFGRGVVALSAPAQARVEHLAGMMSDDLGLSDEFDHAERRVVAGAVAVVRPPRTLSDLLKRRVRVATGNVQAARMGARRDSSRTTLRTLLRVAVAQPGVAVRLPVFVTVWAIATVRARGAVRSGDFETWQRDESSRT</sequence>
<dbReference type="EMBL" id="SDWU01000020">
    <property type="protein sequence ID" value="RYB99143.1"/>
    <property type="molecule type" value="Genomic_DNA"/>
</dbReference>